<reference evidence="1 2" key="1">
    <citation type="submission" date="2018-08" db="EMBL/GenBank/DDBJ databases">
        <title>Vibrio harveyi strains pathogenic to white snook Centropomus viridis Lockington (1877) and potential probiotic bacteria.</title>
        <authorList>
            <person name="Soto-Rodriguez S."/>
            <person name="Gomez-Gil B."/>
            <person name="Lozano-Olvera R."/>
        </authorList>
    </citation>
    <scope>NUCLEOTIDE SEQUENCE [LARGE SCALE GENOMIC DNA]</scope>
    <source>
        <strain evidence="1 2">CAIM 1508</strain>
    </source>
</reference>
<proteinExistence type="predicted"/>
<dbReference type="Proteomes" id="UP000253437">
    <property type="component" value="Unassembled WGS sequence"/>
</dbReference>
<sequence>MAKIDTAKIKQECMAVSPLINEVSFCSCIEKCDRPTVYLKHNGVKSWHYHCSIVSGEGLWINSNGNQPFEVHDAMNEAIKIAMAHLGL</sequence>
<evidence type="ECO:0000313" key="2">
    <source>
        <dbReference type="Proteomes" id="UP000253437"/>
    </source>
</evidence>
<organism evidence="1 2">
    <name type="scientific">Vibrio harveyi</name>
    <name type="common">Beneckea harveyi</name>
    <dbReference type="NCBI Taxonomy" id="669"/>
    <lineage>
        <taxon>Bacteria</taxon>
        <taxon>Pseudomonadati</taxon>
        <taxon>Pseudomonadota</taxon>
        <taxon>Gammaproteobacteria</taxon>
        <taxon>Vibrionales</taxon>
        <taxon>Vibrionaceae</taxon>
        <taxon>Vibrio</taxon>
    </lineage>
</organism>
<gene>
    <name evidence="1" type="ORF">DS957_003475</name>
</gene>
<accession>A0A8B3DK21</accession>
<evidence type="ECO:0000313" key="1">
    <source>
        <dbReference type="EMBL" id="RIW17843.1"/>
    </source>
</evidence>
<protein>
    <submittedName>
        <fullName evidence="1">Uncharacterized protein</fullName>
    </submittedName>
</protein>
<dbReference type="RefSeq" id="WP_114091643.1">
    <property type="nucleotide sequence ID" value="NZ_QOUW02000007.1"/>
</dbReference>
<dbReference type="AlphaFoldDB" id="A0A8B3DK21"/>
<dbReference type="EMBL" id="QOUW02000007">
    <property type="protein sequence ID" value="RIW17843.1"/>
    <property type="molecule type" value="Genomic_DNA"/>
</dbReference>
<comment type="caution">
    <text evidence="1">The sequence shown here is derived from an EMBL/GenBank/DDBJ whole genome shotgun (WGS) entry which is preliminary data.</text>
</comment>
<name>A0A8B3DK21_VIBHA</name>